<gene>
    <name evidence="16" type="ordered locus">ASAC_1397</name>
</gene>
<dbReference type="RefSeq" id="WP_013267314.1">
    <property type="nucleotide sequence ID" value="NC_014374.1"/>
</dbReference>
<accession>D9PZ15</accession>
<reference evidence="16 17" key="1">
    <citation type="journal article" date="2010" name="Appl. Environ. Microbiol.">
        <title>The genome sequence of the crenarchaeon Acidilobus saccharovorans supports a new order, Acidilobales, and suggests an important ecological role in terrestrial acidic hot springs.</title>
        <authorList>
            <person name="Mardanov A.V."/>
            <person name="Svetlitchnyi V.A."/>
            <person name="Beletsky A.V."/>
            <person name="Prokofeva M.I."/>
            <person name="Bonch-Osmolovskaya E.A."/>
            <person name="Ravin N.V."/>
            <person name="Skryabin K.G."/>
        </authorList>
    </citation>
    <scope>NUCLEOTIDE SEQUENCE [LARGE SCALE GENOMIC DNA]</scope>
    <source>
        <strain evidence="17">DSM 16705 / JCM 18335 / VKM B-2471 / 345-15</strain>
    </source>
</reference>
<comment type="similarity">
    <text evidence="3">In the C-terminal section; belongs to the prokaryotic molybdopterin-containing oxidoreductase family.</text>
</comment>
<dbReference type="GO" id="GO:0003954">
    <property type="term" value="F:NADH dehydrogenase activity"/>
    <property type="evidence" value="ECO:0007669"/>
    <property type="project" value="TreeGrafter"/>
</dbReference>
<proteinExistence type="inferred from homology"/>
<dbReference type="PANTHER" id="PTHR43105">
    <property type="entry name" value="RESPIRATORY NITRATE REDUCTASE"/>
    <property type="match status" value="1"/>
</dbReference>
<dbReference type="InterPro" id="IPR006657">
    <property type="entry name" value="MoPterin_dinucl-bd_dom"/>
</dbReference>
<evidence type="ECO:0000259" key="15">
    <source>
        <dbReference type="PROSITE" id="PS51669"/>
    </source>
</evidence>
<comment type="cofactor">
    <cofactor evidence="1">
        <name>Mo-bis(molybdopterin guanine dinucleotide)</name>
        <dbReference type="ChEBI" id="CHEBI:60539"/>
    </cofactor>
</comment>
<keyword evidence="11" id="KW-0411">Iron-sulfur</keyword>
<dbReference type="InterPro" id="IPR009010">
    <property type="entry name" value="Asp_de-COase-like_dom_sf"/>
</dbReference>
<dbReference type="FunCoup" id="D9PZ15">
    <property type="interactions" value="182"/>
</dbReference>
<feature type="domain" description="4Fe-4S ferredoxin-type" evidence="14">
    <location>
        <begin position="173"/>
        <end position="202"/>
    </location>
</feature>
<dbReference type="Gene3D" id="2.40.40.20">
    <property type="match status" value="1"/>
</dbReference>
<dbReference type="PROSITE" id="PS00198">
    <property type="entry name" value="4FE4S_FER_1"/>
    <property type="match status" value="1"/>
</dbReference>
<dbReference type="InParanoid" id="D9PZ15"/>
<dbReference type="PROSITE" id="PS00641">
    <property type="entry name" value="COMPLEX1_75K_1"/>
    <property type="match status" value="1"/>
</dbReference>
<evidence type="ECO:0000256" key="3">
    <source>
        <dbReference type="ARBA" id="ARBA00007023"/>
    </source>
</evidence>
<dbReference type="Pfam" id="PF00384">
    <property type="entry name" value="Molybdopterin"/>
    <property type="match status" value="1"/>
</dbReference>
<dbReference type="SMART" id="SM00926">
    <property type="entry name" value="Molybdop_Fe4S4"/>
    <property type="match status" value="1"/>
</dbReference>
<dbReference type="AlphaFoldDB" id="D9PZ15"/>
<dbReference type="PROSITE" id="PS51085">
    <property type="entry name" value="2FE2S_FER_2"/>
    <property type="match status" value="1"/>
</dbReference>
<dbReference type="InterPro" id="IPR006656">
    <property type="entry name" value="Mopterin_OxRdtase"/>
</dbReference>
<dbReference type="InterPro" id="IPR000283">
    <property type="entry name" value="NADH_UbQ_OxRdtase_75kDa_su_CS"/>
</dbReference>
<dbReference type="GO" id="GO:0015942">
    <property type="term" value="P:formate metabolic process"/>
    <property type="evidence" value="ECO:0007669"/>
    <property type="project" value="InterPro"/>
</dbReference>
<dbReference type="InterPro" id="IPR006655">
    <property type="entry name" value="Mopterin_OxRdtase_prok_CS"/>
</dbReference>
<keyword evidence="8" id="KW-0677">Repeat</keyword>
<dbReference type="STRING" id="666510.ASAC_1397"/>
<dbReference type="GO" id="GO:0043546">
    <property type="term" value="F:molybdopterin cofactor binding"/>
    <property type="evidence" value="ECO:0007669"/>
    <property type="project" value="InterPro"/>
</dbReference>
<evidence type="ECO:0000256" key="2">
    <source>
        <dbReference type="ARBA" id="ARBA00001966"/>
    </source>
</evidence>
<keyword evidence="9" id="KW-0560">Oxidoreductase</keyword>
<dbReference type="Pfam" id="PF13510">
    <property type="entry name" value="Fer2_4"/>
    <property type="match status" value="1"/>
</dbReference>
<dbReference type="FunFam" id="3.30.70.20:FF:000035">
    <property type="entry name" value="Iron hydrogenase 1"/>
    <property type="match status" value="1"/>
</dbReference>
<dbReference type="InterPro" id="IPR001041">
    <property type="entry name" value="2Fe-2S_ferredoxin-type"/>
</dbReference>
<dbReference type="SUPFAM" id="SSF53706">
    <property type="entry name" value="Formate dehydrogenase/DMSO reductase, domains 1-3"/>
    <property type="match status" value="1"/>
</dbReference>
<dbReference type="GO" id="GO:0016020">
    <property type="term" value="C:membrane"/>
    <property type="evidence" value="ECO:0007669"/>
    <property type="project" value="InterPro"/>
</dbReference>
<dbReference type="InterPro" id="IPR027467">
    <property type="entry name" value="MopterinOxRdtase_cofactor_BS"/>
</dbReference>
<dbReference type="PROSITE" id="PS00551">
    <property type="entry name" value="MOLYBDOPTERIN_PROK_1"/>
    <property type="match status" value="1"/>
</dbReference>
<dbReference type="SUPFAM" id="SSF54862">
    <property type="entry name" value="4Fe-4S ferredoxins"/>
    <property type="match status" value="1"/>
</dbReference>
<dbReference type="CDD" id="cd02753">
    <property type="entry name" value="MopB_Formate-Dh-H"/>
    <property type="match status" value="1"/>
</dbReference>
<evidence type="ECO:0000313" key="17">
    <source>
        <dbReference type="Proteomes" id="UP000000346"/>
    </source>
</evidence>
<comment type="cofactor">
    <cofactor evidence="12">
        <name>[2Fe-2S] cluster</name>
        <dbReference type="ChEBI" id="CHEBI:190135"/>
    </cofactor>
</comment>
<dbReference type="PIRSF" id="PIRSF036643">
    <property type="entry name" value="FDH_alpha"/>
    <property type="match status" value="1"/>
</dbReference>
<dbReference type="Gene3D" id="3.40.228.10">
    <property type="entry name" value="Dimethylsulfoxide Reductase, domain 2"/>
    <property type="match status" value="1"/>
</dbReference>
<dbReference type="InterPro" id="IPR050123">
    <property type="entry name" value="Prok_molybdopt-oxidoreductase"/>
</dbReference>
<dbReference type="Gene3D" id="2.20.25.90">
    <property type="entry name" value="ADC-like domains"/>
    <property type="match status" value="1"/>
</dbReference>
<evidence type="ECO:0000256" key="4">
    <source>
        <dbReference type="ARBA" id="ARBA00010312"/>
    </source>
</evidence>
<feature type="domain" description="2Fe-2S ferredoxin-type" evidence="13">
    <location>
        <begin position="1"/>
        <end position="77"/>
    </location>
</feature>
<dbReference type="InterPro" id="IPR017896">
    <property type="entry name" value="4Fe4S_Fe-S-bd"/>
</dbReference>
<dbReference type="GO" id="GO:0042773">
    <property type="term" value="P:ATP synthesis coupled electron transport"/>
    <property type="evidence" value="ECO:0007669"/>
    <property type="project" value="InterPro"/>
</dbReference>
<evidence type="ECO:0000256" key="12">
    <source>
        <dbReference type="ARBA" id="ARBA00034078"/>
    </source>
</evidence>
<dbReference type="GO" id="GO:0046872">
    <property type="term" value="F:metal ion binding"/>
    <property type="evidence" value="ECO:0007669"/>
    <property type="project" value="UniProtKB-KW"/>
</dbReference>
<comment type="similarity">
    <text evidence="4">Belongs to the prokaryotic molybdopterin-containing oxidoreductase family.</text>
</comment>
<evidence type="ECO:0000259" key="14">
    <source>
        <dbReference type="PROSITE" id="PS51379"/>
    </source>
</evidence>
<dbReference type="InterPro" id="IPR006963">
    <property type="entry name" value="Mopterin_OxRdtase_4Fe-4S_dom"/>
</dbReference>
<dbReference type="CDD" id="cd00508">
    <property type="entry name" value="MopB_CT_Fdh-Nap-like"/>
    <property type="match status" value="1"/>
</dbReference>
<evidence type="ECO:0000313" key="16">
    <source>
        <dbReference type="EMBL" id="ADL19802.1"/>
    </source>
</evidence>
<name>D9PZ15_ACIS3</name>
<dbReference type="Pfam" id="PF01568">
    <property type="entry name" value="Molydop_binding"/>
    <property type="match status" value="1"/>
</dbReference>
<dbReference type="GO" id="GO:0051539">
    <property type="term" value="F:4 iron, 4 sulfur cluster binding"/>
    <property type="evidence" value="ECO:0007669"/>
    <property type="project" value="UniProtKB-KW"/>
</dbReference>
<evidence type="ECO:0000256" key="1">
    <source>
        <dbReference type="ARBA" id="ARBA00001942"/>
    </source>
</evidence>
<dbReference type="FunFam" id="2.20.25.90:FF:000001">
    <property type="entry name" value="Formate dehydrogenase subunit alpha"/>
    <property type="match status" value="1"/>
</dbReference>
<dbReference type="Gene3D" id="3.40.50.740">
    <property type="match status" value="1"/>
</dbReference>
<dbReference type="Pfam" id="PF04879">
    <property type="entry name" value="Molybdop_Fe4S4"/>
    <property type="match status" value="1"/>
</dbReference>
<dbReference type="GO" id="GO:0008863">
    <property type="term" value="F:formate dehydrogenase (NAD+) activity"/>
    <property type="evidence" value="ECO:0007669"/>
    <property type="project" value="InterPro"/>
</dbReference>
<feature type="domain" description="4Fe-4S ferredoxin-type" evidence="14">
    <location>
        <begin position="131"/>
        <end position="161"/>
    </location>
</feature>
<dbReference type="Gene3D" id="3.30.70.20">
    <property type="match status" value="1"/>
</dbReference>
<dbReference type="InterPro" id="IPR006478">
    <property type="entry name" value="Formate_DH_asu"/>
</dbReference>
<dbReference type="InterPro" id="IPR041924">
    <property type="entry name" value="Formate_Dh-H_N"/>
</dbReference>
<keyword evidence="6" id="KW-0500">Molybdenum</keyword>
<dbReference type="Pfam" id="PF22117">
    <property type="entry name" value="Fer4_Nqo3"/>
    <property type="match status" value="1"/>
</dbReference>
<dbReference type="InterPro" id="IPR017900">
    <property type="entry name" value="4Fe4S_Fe_S_CS"/>
</dbReference>
<dbReference type="CDD" id="cd00207">
    <property type="entry name" value="fer2"/>
    <property type="match status" value="1"/>
</dbReference>
<dbReference type="PROSITE" id="PS51379">
    <property type="entry name" value="4FE4S_FER_2"/>
    <property type="match status" value="2"/>
</dbReference>
<dbReference type="GO" id="GO:0008137">
    <property type="term" value="F:NADH dehydrogenase (ubiquinone) activity"/>
    <property type="evidence" value="ECO:0007669"/>
    <property type="project" value="InterPro"/>
</dbReference>
<sequence>MAVRIKVNGVEHEVDGNLSLLEALRRLGYYVPSLCYDDRLGPQGSCRLCVVEVNGRLVTSCTTKVQDGMEVRTDSEQVNQVRREVLRLLARSYPRDAYARYPFKEFHVAMSKYGVEPQGTERQDLVDLSHPYIVVDMNRCIKCFRCVKACDEVQGYHVWRAWGRGGRIMIRPDGPDFAHSSCVSCGLCVDVCPTGALEDRSVLIYGWPDSWVKTTCPYCGVGCELDVGVKDGRIVDVRPSRTSVVNRGNLCVKGRYAWDYIYSQDRVLRPLIKVNGEWREVSWDEAIGFVASRLKEILAKYGPGSVGVLVGARVTNEEEYLAGRFARVVLGTNNVDSCARVCHEPSAQGLEDMLGTGGATNTFEDIDLARTIMVVGSNTTENHPVIGNRIKLLAEQGKVKLIVVDPRRTEIAEYADYHLALRPGTDVVLFNAMANVIISEGLIDREFVAERVDGLEEFEDVVRNYTPEFAERITGVKANLIREAARLYATNRPSMIFWGLGATEHIQGTEIIYQLIDLALLTGNVGRPGSGLMPLRGKNNVQGTAIMGDHPKKLPGSVPLAQNLERFEKLWGVRLNPNPGLDGIEMVDAAMRGDLKALIVFGEDVVMSHPYREMTERALSKLELLVLVDMFHNETSRYAHVFLPAASSFEKEGTFTNAERRIQRVRKVIEPLGESLPDWQIIIRLAKAMGYGDYFRYSSPEDVWNEIRSAWPAVYGITYERLEREGGLPYPTPGLDAPPVKVLHVNQFTVGRRARLRPVAYIPSPEQPTEEYPFTLITGRTLYHFNMGSMTRRTGDQVIEPEDFIEISEDDARALGIGDGDMVRVTSRWGSAVVRARISRRVSRGTAFATVHHPEASINYVVSPAVDRISHIPEYKVTAVRIERVS</sequence>
<dbReference type="FunFam" id="3.40.228.10:FF:000002">
    <property type="entry name" value="Formate dehydrogenase subunit alpha"/>
    <property type="match status" value="1"/>
</dbReference>
<evidence type="ECO:0000256" key="6">
    <source>
        <dbReference type="ARBA" id="ARBA00022505"/>
    </source>
</evidence>
<feature type="domain" description="4Fe-4S Mo/W bis-MGD-type" evidence="15">
    <location>
        <begin position="209"/>
        <end position="265"/>
    </location>
</feature>
<protein>
    <submittedName>
        <fullName evidence="16">Putative sulfur reductase catalytic hydrophilic subunit, fused PsrA-PsrB-like protein</fullName>
    </submittedName>
</protein>
<dbReference type="PROSITE" id="PS00932">
    <property type="entry name" value="MOLYBDOPTERIN_PROK_3"/>
    <property type="match status" value="1"/>
</dbReference>
<evidence type="ECO:0000256" key="11">
    <source>
        <dbReference type="ARBA" id="ARBA00023014"/>
    </source>
</evidence>
<dbReference type="Gene3D" id="3.10.20.740">
    <property type="match status" value="1"/>
</dbReference>
<dbReference type="EMBL" id="CP001742">
    <property type="protein sequence ID" value="ADL19802.1"/>
    <property type="molecule type" value="Genomic_DNA"/>
</dbReference>
<keyword evidence="7" id="KW-0479">Metal-binding</keyword>
<dbReference type="OrthoDB" id="23466at2157"/>
<evidence type="ECO:0000256" key="7">
    <source>
        <dbReference type="ARBA" id="ARBA00022723"/>
    </source>
</evidence>
<dbReference type="InterPro" id="IPR054351">
    <property type="entry name" value="NADH_UbQ_OxRdtase_ferredoxin"/>
</dbReference>
<keyword evidence="5" id="KW-0004">4Fe-4S</keyword>
<evidence type="ECO:0000256" key="10">
    <source>
        <dbReference type="ARBA" id="ARBA00023004"/>
    </source>
</evidence>
<dbReference type="KEGG" id="asc:ASAC_1397"/>
<dbReference type="SUPFAM" id="SSF50692">
    <property type="entry name" value="ADC-like"/>
    <property type="match status" value="1"/>
</dbReference>
<organism evidence="16 17">
    <name type="scientific">Acidilobus saccharovorans (strain DSM 16705 / JCM 18335 / VKM B-2471 / 345-15)</name>
    <dbReference type="NCBI Taxonomy" id="666510"/>
    <lineage>
        <taxon>Archaea</taxon>
        <taxon>Thermoproteota</taxon>
        <taxon>Thermoprotei</taxon>
        <taxon>Acidilobales</taxon>
        <taxon>Acidilobaceae</taxon>
        <taxon>Acidilobus</taxon>
    </lineage>
</organism>
<dbReference type="HOGENOM" id="CLU_000422_4_0_2"/>
<dbReference type="PROSITE" id="PS51669">
    <property type="entry name" value="4FE4S_MOW_BIS_MGD"/>
    <property type="match status" value="1"/>
</dbReference>
<comment type="cofactor">
    <cofactor evidence="2">
        <name>[4Fe-4S] cluster</name>
        <dbReference type="ChEBI" id="CHEBI:49883"/>
    </cofactor>
</comment>
<dbReference type="SUPFAM" id="SSF54292">
    <property type="entry name" value="2Fe-2S ferredoxin-like"/>
    <property type="match status" value="1"/>
</dbReference>
<evidence type="ECO:0000256" key="8">
    <source>
        <dbReference type="ARBA" id="ARBA00022737"/>
    </source>
</evidence>
<dbReference type="NCBIfam" id="TIGR01591">
    <property type="entry name" value="Fdh-alpha"/>
    <property type="match status" value="1"/>
</dbReference>
<keyword evidence="10" id="KW-0408">Iron</keyword>
<dbReference type="PANTHER" id="PTHR43105:SF14">
    <property type="entry name" value="FORMATE DEHYDROGENASE H"/>
    <property type="match status" value="1"/>
</dbReference>
<dbReference type="GeneID" id="9499654"/>
<dbReference type="eggNOG" id="arCOG01492">
    <property type="taxonomic scope" value="Archaea"/>
</dbReference>
<evidence type="ECO:0000259" key="13">
    <source>
        <dbReference type="PROSITE" id="PS51085"/>
    </source>
</evidence>
<keyword evidence="17" id="KW-1185">Reference proteome</keyword>
<dbReference type="Proteomes" id="UP000000346">
    <property type="component" value="Chromosome"/>
</dbReference>
<dbReference type="InterPro" id="IPR036010">
    <property type="entry name" value="2Fe-2S_ferredoxin-like_sf"/>
</dbReference>
<evidence type="ECO:0000256" key="9">
    <source>
        <dbReference type="ARBA" id="ARBA00023002"/>
    </source>
</evidence>
<evidence type="ECO:0000256" key="5">
    <source>
        <dbReference type="ARBA" id="ARBA00022485"/>
    </source>
</evidence>